<keyword evidence="4" id="KW-1185">Reference proteome</keyword>
<keyword evidence="2" id="KW-0472">Membrane</keyword>
<dbReference type="HOGENOM" id="CLU_1352515_0_0_4"/>
<reference evidence="3" key="1">
    <citation type="submission" date="2005-10" db="EMBL/GenBank/DDBJ databases">
        <title>Complete sequence of chromosome 2 of Burkholderia sp. 383.</title>
        <authorList>
            <consortium name="US DOE Joint Genome Institute"/>
            <person name="Copeland A."/>
            <person name="Lucas S."/>
            <person name="Lapidus A."/>
            <person name="Barry K."/>
            <person name="Detter J.C."/>
            <person name="Glavina T."/>
            <person name="Hammon N."/>
            <person name="Israni S."/>
            <person name="Pitluck S."/>
            <person name="Chain P."/>
            <person name="Malfatti S."/>
            <person name="Shin M."/>
            <person name="Vergez L."/>
            <person name="Schmutz J."/>
            <person name="Larimer F."/>
            <person name="Land M."/>
            <person name="Kyrpides N."/>
            <person name="Lykidis A."/>
            <person name="Richardson P."/>
        </authorList>
    </citation>
    <scope>NUCLEOTIDE SEQUENCE [LARGE SCALE GENOMIC DNA]</scope>
    <source>
        <strain evidence="3">383</strain>
    </source>
</reference>
<keyword evidence="2" id="KW-1133">Transmembrane helix</keyword>
<keyword evidence="2" id="KW-0812">Transmembrane</keyword>
<feature type="region of interest" description="Disordered" evidence="1">
    <location>
        <begin position="1"/>
        <end position="37"/>
    </location>
</feature>
<name>Q396I0_BURL3</name>
<dbReference type="EMBL" id="CP000152">
    <property type="protein sequence ID" value="ABB11631.1"/>
    <property type="molecule type" value="Genomic_DNA"/>
</dbReference>
<dbReference type="PATRIC" id="fig|482957.22.peg.5216"/>
<evidence type="ECO:0000313" key="3">
    <source>
        <dbReference type="EMBL" id="ABB11631.1"/>
    </source>
</evidence>
<feature type="transmembrane region" description="Helical" evidence="2">
    <location>
        <begin position="141"/>
        <end position="159"/>
    </location>
</feature>
<proteinExistence type="predicted"/>
<evidence type="ECO:0000256" key="1">
    <source>
        <dbReference type="SAM" id="MobiDB-lite"/>
    </source>
</evidence>
<dbReference type="Proteomes" id="UP000002705">
    <property type="component" value="Chromosome 2"/>
</dbReference>
<protein>
    <submittedName>
        <fullName evidence="3">Uncharacterized protein</fullName>
    </submittedName>
</protein>
<dbReference type="KEGG" id="bur:Bcep18194_B1517"/>
<organism evidence="3 4">
    <name type="scientific">Burkholderia lata (strain ATCC 17760 / DSM 23089 / LMG 22485 / NCIMB 9086 / R18194 / 383)</name>
    <dbReference type="NCBI Taxonomy" id="482957"/>
    <lineage>
        <taxon>Bacteria</taxon>
        <taxon>Pseudomonadati</taxon>
        <taxon>Pseudomonadota</taxon>
        <taxon>Betaproteobacteria</taxon>
        <taxon>Burkholderiales</taxon>
        <taxon>Burkholderiaceae</taxon>
        <taxon>Burkholderia</taxon>
        <taxon>Burkholderia cepacia complex</taxon>
    </lineage>
</organism>
<accession>Q396I0</accession>
<gene>
    <name evidence="3" type="ordered locus">Bcep18194_B1517</name>
</gene>
<evidence type="ECO:0000313" key="4">
    <source>
        <dbReference type="Proteomes" id="UP000002705"/>
    </source>
</evidence>
<sequence>MRRRRAGSHRAGRDSSSIRSRARVGENTGSGRDASHEDAWMVRRSDRRATCVRRFVWPAATGARRAAFHPCERSRGARCCDAAGRASSAQRLPLVETDDGRWPGAGYRAVIRCRMRCTPDTNRTSGQPEGTTIMRLTTRKLCVLAIGTFAAMAMARYGADQIPSPPYAAGILQCRSVDANGLPIGCVPIDPSHFGFAAMRGM</sequence>
<dbReference type="AlphaFoldDB" id="Q396I0"/>
<feature type="compositionally biased region" description="Basic residues" evidence="1">
    <location>
        <begin position="1"/>
        <end position="10"/>
    </location>
</feature>
<evidence type="ECO:0000256" key="2">
    <source>
        <dbReference type="SAM" id="Phobius"/>
    </source>
</evidence>